<gene>
    <name evidence="2" type="ORF">J2736_001331</name>
</gene>
<accession>A0ABU1NRR7</accession>
<keyword evidence="1" id="KW-0812">Transmembrane</keyword>
<reference evidence="2 3" key="1">
    <citation type="submission" date="2023-07" db="EMBL/GenBank/DDBJ databases">
        <title>Sorghum-associated microbial communities from plants grown in Nebraska, USA.</title>
        <authorList>
            <person name="Schachtman D."/>
        </authorList>
    </citation>
    <scope>NUCLEOTIDE SEQUENCE [LARGE SCALE GENOMIC DNA]</scope>
    <source>
        <strain evidence="2 3">CC258</strain>
    </source>
</reference>
<keyword evidence="1" id="KW-1133">Transmembrane helix</keyword>
<sequence length="138" mass="16053">MTFSDEEQSLAFEMKRTKRNVLTFFLCIGLLIIGILGYGIYWAFFDMNRLPTGSFLDQSSSPNGTYTIKAYLTNGGATTGYALRAELIFNNNAQKTKNIYWNDREENVHILWIDEDTVQINGHELELPHEKFDFRRNR</sequence>
<evidence type="ECO:0008006" key="4">
    <source>
        <dbReference type="Google" id="ProtNLM"/>
    </source>
</evidence>
<dbReference type="Proteomes" id="UP001267290">
    <property type="component" value="Unassembled WGS sequence"/>
</dbReference>
<evidence type="ECO:0000313" key="3">
    <source>
        <dbReference type="Proteomes" id="UP001267290"/>
    </source>
</evidence>
<protein>
    <recommendedName>
        <fullName evidence="4">DUF5412 domain-containing protein</fullName>
    </recommendedName>
</protein>
<dbReference type="Pfam" id="PF17428">
    <property type="entry name" value="DUF5412"/>
    <property type="match status" value="1"/>
</dbReference>
<dbReference type="EMBL" id="JAVDSB010000001">
    <property type="protein sequence ID" value="MDR6550148.1"/>
    <property type="molecule type" value="Genomic_DNA"/>
</dbReference>
<feature type="transmembrane region" description="Helical" evidence="1">
    <location>
        <begin position="21"/>
        <end position="44"/>
    </location>
</feature>
<dbReference type="InterPro" id="IPR035406">
    <property type="entry name" value="DUF5412"/>
</dbReference>
<proteinExistence type="predicted"/>
<organism evidence="2 3">
    <name type="scientific">Paenibacillus qinlingensis</name>
    <dbReference type="NCBI Taxonomy" id="1837343"/>
    <lineage>
        <taxon>Bacteria</taxon>
        <taxon>Bacillati</taxon>
        <taxon>Bacillota</taxon>
        <taxon>Bacilli</taxon>
        <taxon>Bacillales</taxon>
        <taxon>Paenibacillaceae</taxon>
        <taxon>Paenibacillus</taxon>
    </lineage>
</organism>
<evidence type="ECO:0000256" key="1">
    <source>
        <dbReference type="SAM" id="Phobius"/>
    </source>
</evidence>
<evidence type="ECO:0000313" key="2">
    <source>
        <dbReference type="EMBL" id="MDR6550148.1"/>
    </source>
</evidence>
<name>A0ABU1NRR7_9BACL</name>
<dbReference type="RefSeq" id="WP_310224563.1">
    <property type="nucleotide sequence ID" value="NZ_JAVDSB010000001.1"/>
</dbReference>
<keyword evidence="3" id="KW-1185">Reference proteome</keyword>
<keyword evidence="1" id="KW-0472">Membrane</keyword>
<comment type="caution">
    <text evidence="2">The sequence shown here is derived from an EMBL/GenBank/DDBJ whole genome shotgun (WGS) entry which is preliminary data.</text>
</comment>